<proteinExistence type="predicted"/>
<evidence type="ECO:0000313" key="2">
    <source>
        <dbReference type="Proteomes" id="UP001190002"/>
    </source>
</evidence>
<organism evidence="1 2">
    <name type="scientific">Ralstonia mannitolilytica</name>
    <dbReference type="NCBI Taxonomy" id="105219"/>
    <lineage>
        <taxon>Bacteria</taxon>
        <taxon>Pseudomonadati</taxon>
        <taxon>Pseudomonadota</taxon>
        <taxon>Betaproteobacteria</taxon>
        <taxon>Burkholderiales</taxon>
        <taxon>Burkholderiaceae</taxon>
        <taxon>Ralstonia</taxon>
    </lineage>
</organism>
<name>A0AAD2B8I2_9RALS</name>
<dbReference type="Proteomes" id="UP001190002">
    <property type="component" value="Unassembled WGS sequence"/>
</dbReference>
<dbReference type="EMBL" id="CATVXE010000048">
    <property type="protein sequence ID" value="CAJ0698305.1"/>
    <property type="molecule type" value="Genomic_DNA"/>
</dbReference>
<accession>A0AAD2B8I2</accession>
<sequence length="373" mass="41669">MSAPVLSFTPRAELGAAANLNEFIALCRQSDVLGARSQFDKNVWDIGHFKGQNKQNRVVFSTLEASDQNKSVPAFPTQFLDFAKAAIVYLHDKQPVVSQSPRVGALRCLEAALRESGKGSRPTAIDEMVLDSAVELARQRLSPAVTYRTAGQIEYIAEFMRSKGFIELRQRWEHGVKKPQEIGSRISKEARQAREEKLPSAAALRALGGIFYQAIEPADVMISSVTALLLCAPERINEVMRLRRNCLVDGDGEYRGKMGLRWAGSKGAPDTTKWLPTEMVPIARKAIENLTKTTAPAQQLAAWYSANPKTLYLHEDAAHLRDKEILSLEEDVTRLNLTAACAFSKRHDTTSRLGSLLEFRRWWFVPKELSLDE</sequence>
<evidence type="ECO:0000313" key="1">
    <source>
        <dbReference type="EMBL" id="CAJ0698305.1"/>
    </source>
</evidence>
<dbReference type="RefSeq" id="WP_222329265.1">
    <property type="nucleotide sequence ID" value="NZ_CATVXE010000048.1"/>
</dbReference>
<dbReference type="AlphaFoldDB" id="A0AAD2B8I2"/>
<reference evidence="1" key="1">
    <citation type="submission" date="2023-07" db="EMBL/GenBank/DDBJ databases">
        <authorList>
            <person name="Peeters C."/>
        </authorList>
    </citation>
    <scope>NUCLEOTIDE SEQUENCE</scope>
    <source>
        <strain evidence="1">R-77591</strain>
    </source>
</reference>
<comment type="caution">
    <text evidence="1">The sequence shown here is derived from an EMBL/GenBank/DDBJ whole genome shotgun (WGS) entry which is preliminary data.</text>
</comment>
<gene>
    <name evidence="1" type="ORF">R77591_04961</name>
</gene>
<evidence type="ECO:0008006" key="3">
    <source>
        <dbReference type="Google" id="ProtNLM"/>
    </source>
</evidence>
<protein>
    <recommendedName>
        <fullName evidence="3">Integrase</fullName>
    </recommendedName>
</protein>